<reference evidence="1" key="1">
    <citation type="submission" date="2021-06" db="EMBL/GenBank/DDBJ databases">
        <authorList>
            <person name="Kallberg Y."/>
            <person name="Tangrot J."/>
            <person name="Rosling A."/>
        </authorList>
    </citation>
    <scope>NUCLEOTIDE SEQUENCE</scope>
    <source>
        <strain evidence="1">MA461A</strain>
    </source>
</reference>
<comment type="caution">
    <text evidence="1">The sequence shown here is derived from an EMBL/GenBank/DDBJ whole genome shotgun (WGS) entry which is preliminary data.</text>
</comment>
<evidence type="ECO:0000313" key="1">
    <source>
        <dbReference type="EMBL" id="CAG8838960.1"/>
    </source>
</evidence>
<name>A0ACA9SI01_9GLOM</name>
<dbReference type="Proteomes" id="UP000789920">
    <property type="component" value="Unassembled WGS sequence"/>
</dbReference>
<gene>
    <name evidence="1" type="ORF">RPERSI_LOCUS30867</name>
</gene>
<protein>
    <submittedName>
        <fullName evidence="1">35378_t:CDS:1</fullName>
    </submittedName>
</protein>
<dbReference type="EMBL" id="CAJVQC010122154">
    <property type="protein sequence ID" value="CAG8838960.1"/>
    <property type="molecule type" value="Genomic_DNA"/>
</dbReference>
<proteinExistence type="predicted"/>
<organism evidence="1 2">
    <name type="scientific">Racocetra persica</name>
    <dbReference type="NCBI Taxonomy" id="160502"/>
    <lineage>
        <taxon>Eukaryota</taxon>
        <taxon>Fungi</taxon>
        <taxon>Fungi incertae sedis</taxon>
        <taxon>Mucoromycota</taxon>
        <taxon>Glomeromycotina</taxon>
        <taxon>Glomeromycetes</taxon>
        <taxon>Diversisporales</taxon>
        <taxon>Gigasporaceae</taxon>
        <taxon>Racocetra</taxon>
    </lineage>
</organism>
<feature type="non-terminal residue" evidence="1">
    <location>
        <position position="59"/>
    </location>
</feature>
<keyword evidence="2" id="KW-1185">Reference proteome</keyword>
<feature type="non-terminal residue" evidence="1">
    <location>
        <position position="1"/>
    </location>
</feature>
<accession>A0ACA9SI01</accession>
<evidence type="ECO:0000313" key="2">
    <source>
        <dbReference type="Proteomes" id="UP000789920"/>
    </source>
</evidence>
<sequence>IRECDIGEIWICDIDQNRVESEPFFPLTQDSKLQNSPLSYVPHTVWDKLWDTLRQIQTL</sequence>